<evidence type="ECO:0000256" key="1">
    <source>
        <dbReference type="SAM" id="MobiDB-lite"/>
    </source>
</evidence>
<proteinExistence type="predicted"/>
<reference evidence="2" key="1">
    <citation type="journal article" date="2020" name="Stud. Mycol.">
        <title>101 Dothideomycetes genomes: a test case for predicting lifestyles and emergence of pathogens.</title>
        <authorList>
            <person name="Haridas S."/>
            <person name="Albert R."/>
            <person name="Binder M."/>
            <person name="Bloem J."/>
            <person name="Labutti K."/>
            <person name="Salamov A."/>
            <person name="Andreopoulos B."/>
            <person name="Baker S."/>
            <person name="Barry K."/>
            <person name="Bills G."/>
            <person name="Bluhm B."/>
            <person name="Cannon C."/>
            <person name="Castanera R."/>
            <person name="Culley D."/>
            <person name="Daum C."/>
            <person name="Ezra D."/>
            <person name="Gonzalez J."/>
            <person name="Henrissat B."/>
            <person name="Kuo A."/>
            <person name="Liang C."/>
            <person name="Lipzen A."/>
            <person name="Lutzoni F."/>
            <person name="Magnuson J."/>
            <person name="Mondo S."/>
            <person name="Nolan M."/>
            <person name="Ohm R."/>
            <person name="Pangilinan J."/>
            <person name="Park H.-J."/>
            <person name="Ramirez L."/>
            <person name="Alfaro M."/>
            <person name="Sun H."/>
            <person name="Tritt A."/>
            <person name="Yoshinaga Y."/>
            <person name="Zwiers L.-H."/>
            <person name="Turgeon B."/>
            <person name="Goodwin S."/>
            <person name="Spatafora J."/>
            <person name="Crous P."/>
            <person name="Grigoriev I."/>
        </authorList>
    </citation>
    <scope>NUCLEOTIDE SEQUENCE</scope>
    <source>
        <strain evidence="2">CBS 121410</strain>
    </source>
</reference>
<name>A0A9P4LYR5_9PEZI</name>
<comment type="caution">
    <text evidence="2">The sequence shown here is derived from an EMBL/GenBank/DDBJ whole genome shotgun (WGS) entry which is preliminary data.</text>
</comment>
<feature type="compositionally biased region" description="Polar residues" evidence="1">
    <location>
        <begin position="115"/>
        <end position="131"/>
    </location>
</feature>
<accession>A0A9P4LYR5</accession>
<protein>
    <submittedName>
        <fullName evidence="2">Uncharacterized protein</fullName>
    </submittedName>
</protein>
<dbReference type="Proteomes" id="UP000799776">
    <property type="component" value="Unassembled WGS sequence"/>
</dbReference>
<feature type="region of interest" description="Disordered" evidence="1">
    <location>
        <begin position="89"/>
        <end position="209"/>
    </location>
</feature>
<organism evidence="2 3">
    <name type="scientific">Saccharata proteae CBS 121410</name>
    <dbReference type="NCBI Taxonomy" id="1314787"/>
    <lineage>
        <taxon>Eukaryota</taxon>
        <taxon>Fungi</taxon>
        <taxon>Dikarya</taxon>
        <taxon>Ascomycota</taxon>
        <taxon>Pezizomycotina</taxon>
        <taxon>Dothideomycetes</taxon>
        <taxon>Dothideomycetes incertae sedis</taxon>
        <taxon>Botryosphaeriales</taxon>
        <taxon>Saccharataceae</taxon>
        <taxon>Saccharata</taxon>
    </lineage>
</organism>
<evidence type="ECO:0000313" key="3">
    <source>
        <dbReference type="Proteomes" id="UP000799776"/>
    </source>
</evidence>
<gene>
    <name evidence="2" type="ORF">K490DRAFT_57875</name>
</gene>
<dbReference type="EMBL" id="ML978725">
    <property type="protein sequence ID" value="KAF2086233.1"/>
    <property type="molecule type" value="Genomic_DNA"/>
</dbReference>
<keyword evidence="3" id="KW-1185">Reference proteome</keyword>
<sequence>MQECTQECSGMSERWICTLFSLGKKGLDCLHCFLVQPEAAAAETGVPQPQQPGPGRASRWRVETSQTAWKRDSGDNGCLLSAKGRRASCQRPIETDGRAGYGPGLIRIDRDAVDNSESSSIRTPRALTTTRPGPFATIEAEGSGSRSLSTSAVRARPPCHGLSGGPGAGERERETGSTRSQGEGRGESAGSGQRAAGSGQRAAGSEQKDRPGLWIESISVGGLWALRWMAQALETFTVSASPRTSVAAAGCCWLLLAGGGGRERYAARACWGMW</sequence>
<feature type="compositionally biased region" description="Basic and acidic residues" evidence="1">
    <location>
        <begin position="169"/>
        <end position="186"/>
    </location>
</feature>
<feature type="compositionally biased region" description="Low complexity" evidence="1">
    <location>
        <begin position="188"/>
        <end position="205"/>
    </location>
</feature>
<evidence type="ECO:0000313" key="2">
    <source>
        <dbReference type="EMBL" id="KAF2086233.1"/>
    </source>
</evidence>
<dbReference type="AlphaFoldDB" id="A0A9P4LYR5"/>